<dbReference type="EMBL" id="BARU01044470">
    <property type="protein sequence ID" value="GAH78135.1"/>
    <property type="molecule type" value="Genomic_DNA"/>
</dbReference>
<feature type="non-terminal residue" evidence="1">
    <location>
        <position position="1"/>
    </location>
</feature>
<organism evidence="1">
    <name type="scientific">marine sediment metagenome</name>
    <dbReference type="NCBI Taxonomy" id="412755"/>
    <lineage>
        <taxon>unclassified sequences</taxon>
        <taxon>metagenomes</taxon>
        <taxon>ecological metagenomes</taxon>
    </lineage>
</organism>
<comment type="caution">
    <text evidence="1">The sequence shown here is derived from an EMBL/GenBank/DDBJ whole genome shotgun (WGS) entry which is preliminary data.</text>
</comment>
<accession>X1J9F8</accession>
<sequence>ALEKLKIKDIDKLKKYSLPKYKKSIKQIFNNSNMQIVKALSYSEPVKKYKYPKNFIIFVVNKDFGISTYIGEKNIFYKSKEFKKKSGKNIFI</sequence>
<gene>
    <name evidence="1" type="ORF">S03H2_67809</name>
</gene>
<name>X1J9F8_9ZZZZ</name>
<reference evidence="1" key="1">
    <citation type="journal article" date="2014" name="Front. Microbiol.">
        <title>High frequency of phylogenetically diverse reductive dehalogenase-homologous genes in deep subseafloor sedimentary metagenomes.</title>
        <authorList>
            <person name="Kawai M."/>
            <person name="Futagami T."/>
            <person name="Toyoda A."/>
            <person name="Takaki Y."/>
            <person name="Nishi S."/>
            <person name="Hori S."/>
            <person name="Arai W."/>
            <person name="Tsubouchi T."/>
            <person name="Morono Y."/>
            <person name="Uchiyama I."/>
            <person name="Ito T."/>
            <person name="Fujiyama A."/>
            <person name="Inagaki F."/>
            <person name="Takami H."/>
        </authorList>
    </citation>
    <scope>NUCLEOTIDE SEQUENCE</scope>
    <source>
        <strain evidence="1">Expedition CK06-06</strain>
    </source>
</reference>
<proteinExistence type="predicted"/>
<protein>
    <submittedName>
        <fullName evidence="1">Uncharacterized protein</fullName>
    </submittedName>
</protein>
<dbReference type="AlphaFoldDB" id="X1J9F8"/>
<evidence type="ECO:0000313" key="1">
    <source>
        <dbReference type="EMBL" id="GAH78135.1"/>
    </source>
</evidence>